<evidence type="ECO:0000256" key="5">
    <source>
        <dbReference type="SAM" id="Phobius"/>
    </source>
</evidence>
<evidence type="ECO:0000259" key="6">
    <source>
        <dbReference type="PROSITE" id="PS51790"/>
    </source>
</evidence>
<dbReference type="InterPro" id="IPR028427">
    <property type="entry name" value="Met_Sox_Rdtase_MsrB"/>
</dbReference>
<reference evidence="8" key="1">
    <citation type="submission" date="2020-01" db="EMBL/GenBank/DDBJ databases">
        <title>Draft genome sequence of the Termite Coptotermes fromosanus.</title>
        <authorList>
            <person name="Itakura S."/>
            <person name="Yosikawa Y."/>
            <person name="Umezawa K."/>
        </authorList>
    </citation>
    <scope>NUCLEOTIDE SEQUENCE [LARGE SCALE GENOMIC DNA]</scope>
</reference>
<comment type="caution">
    <text evidence="7">The sequence shown here is derived from an EMBL/GenBank/DDBJ whole genome shotgun (WGS) entry which is preliminary data.</text>
</comment>
<protein>
    <recommendedName>
        <fullName evidence="2">peptide-methionine (R)-S-oxide reductase</fullName>
        <ecNumber evidence="2">1.8.4.12</ecNumber>
    </recommendedName>
</protein>
<dbReference type="Pfam" id="PF01641">
    <property type="entry name" value="SelR"/>
    <property type="match status" value="2"/>
</dbReference>
<dbReference type="EMBL" id="BLKM01004164">
    <property type="protein sequence ID" value="GFG30664.1"/>
    <property type="molecule type" value="Genomic_DNA"/>
</dbReference>
<evidence type="ECO:0000256" key="4">
    <source>
        <dbReference type="ARBA" id="ARBA00048488"/>
    </source>
</evidence>
<gene>
    <name evidence="7" type="ORF">Cfor_11734</name>
</gene>
<comment type="catalytic activity">
    <reaction evidence="4">
        <text>L-methionyl-[protein] + [thioredoxin]-disulfide + H2O = L-methionyl-(R)-S-oxide-[protein] + [thioredoxin]-dithiol</text>
        <dbReference type="Rhea" id="RHEA:24164"/>
        <dbReference type="Rhea" id="RHEA-COMP:10698"/>
        <dbReference type="Rhea" id="RHEA-COMP:10700"/>
        <dbReference type="Rhea" id="RHEA-COMP:12313"/>
        <dbReference type="Rhea" id="RHEA-COMP:12314"/>
        <dbReference type="ChEBI" id="CHEBI:15377"/>
        <dbReference type="ChEBI" id="CHEBI:16044"/>
        <dbReference type="ChEBI" id="CHEBI:29950"/>
        <dbReference type="ChEBI" id="CHEBI:45764"/>
        <dbReference type="ChEBI" id="CHEBI:50058"/>
        <dbReference type="EC" id="1.8.4.12"/>
    </reaction>
</comment>
<name>A0A6L2PDQ8_COPFO</name>
<dbReference type="Gene3D" id="2.170.150.20">
    <property type="entry name" value="Peptide methionine sulfoxide reductase"/>
    <property type="match status" value="2"/>
</dbReference>
<evidence type="ECO:0000256" key="3">
    <source>
        <dbReference type="ARBA" id="ARBA00023002"/>
    </source>
</evidence>
<dbReference type="GO" id="GO:0006979">
    <property type="term" value="P:response to oxidative stress"/>
    <property type="evidence" value="ECO:0007669"/>
    <property type="project" value="InterPro"/>
</dbReference>
<accession>A0A6L2PDQ8</accession>
<evidence type="ECO:0000256" key="1">
    <source>
        <dbReference type="ARBA" id="ARBA00007174"/>
    </source>
</evidence>
<dbReference type="SUPFAM" id="SSF51316">
    <property type="entry name" value="Mss4-like"/>
    <property type="match status" value="2"/>
</dbReference>
<dbReference type="InterPro" id="IPR011057">
    <property type="entry name" value="Mss4-like_sf"/>
</dbReference>
<keyword evidence="3" id="KW-0560">Oxidoreductase</keyword>
<keyword evidence="8" id="KW-1185">Reference proteome</keyword>
<keyword evidence="5" id="KW-1133">Transmembrane helix</keyword>
<evidence type="ECO:0000313" key="8">
    <source>
        <dbReference type="Proteomes" id="UP000502823"/>
    </source>
</evidence>
<dbReference type="OrthoDB" id="44061at2759"/>
<keyword evidence="5" id="KW-0472">Membrane</keyword>
<dbReference type="FunCoup" id="A0A6L2PDQ8">
    <property type="interactions" value="562"/>
</dbReference>
<sequence>MSDSEKDQNAKTELKKRLTPLQYHVTQEKGTERAFTGKYYKTTDAGTYTCVVCGEELFSSETKFDSGCGWPAFSDVLDQGKVKLTKDTSHEPSSTVSQRYCVITNHKPKSFISLAGQIKVKHLRAVLSVTIVDICTPCPTSLVLLAGLVMGSYLFFFCLAIHSFSSPPIYPLCSMTQLCQQLKNAILNNTSVGGNLLLLIANPGMIRTEVTCAHCGAHLGHVFNDGPKPKLRRFCINSASLNFHPADGSSTAEEDVTMNGQ</sequence>
<dbReference type="GO" id="GO:0005737">
    <property type="term" value="C:cytoplasm"/>
    <property type="evidence" value="ECO:0007669"/>
    <property type="project" value="TreeGrafter"/>
</dbReference>
<dbReference type="AlphaFoldDB" id="A0A6L2PDQ8"/>
<dbReference type="PANTHER" id="PTHR10173:SF52">
    <property type="entry name" value="METHIONINE-R-SULFOXIDE REDUCTASE B1"/>
    <property type="match status" value="1"/>
</dbReference>
<proteinExistence type="inferred from homology"/>
<dbReference type="InParanoid" id="A0A6L2PDQ8"/>
<keyword evidence="5" id="KW-0812">Transmembrane</keyword>
<evidence type="ECO:0000313" key="7">
    <source>
        <dbReference type="EMBL" id="GFG30664.1"/>
    </source>
</evidence>
<dbReference type="GO" id="GO:0033743">
    <property type="term" value="F:peptide-methionine (R)-S-oxide reductase activity"/>
    <property type="evidence" value="ECO:0007669"/>
    <property type="project" value="UniProtKB-EC"/>
</dbReference>
<dbReference type="InterPro" id="IPR002579">
    <property type="entry name" value="Met_Sox_Rdtase_MsrB_dom"/>
</dbReference>
<dbReference type="EC" id="1.8.4.12" evidence="2"/>
<dbReference type="PROSITE" id="PS51790">
    <property type="entry name" value="MSRB"/>
    <property type="match status" value="1"/>
</dbReference>
<dbReference type="Proteomes" id="UP000502823">
    <property type="component" value="Unassembled WGS sequence"/>
</dbReference>
<comment type="similarity">
    <text evidence="1">Belongs to the MsrB Met sulfoxide reductase family.</text>
</comment>
<feature type="domain" description="MsrB" evidence="6">
    <location>
        <begin position="11"/>
        <end position="246"/>
    </location>
</feature>
<feature type="transmembrane region" description="Helical" evidence="5">
    <location>
        <begin position="142"/>
        <end position="161"/>
    </location>
</feature>
<evidence type="ECO:0000256" key="2">
    <source>
        <dbReference type="ARBA" id="ARBA00012499"/>
    </source>
</evidence>
<dbReference type="PANTHER" id="PTHR10173">
    <property type="entry name" value="METHIONINE SULFOXIDE REDUCTASE"/>
    <property type="match status" value="1"/>
</dbReference>
<dbReference type="GO" id="GO:0030091">
    <property type="term" value="P:protein repair"/>
    <property type="evidence" value="ECO:0007669"/>
    <property type="project" value="InterPro"/>
</dbReference>
<organism evidence="7 8">
    <name type="scientific">Coptotermes formosanus</name>
    <name type="common">Formosan subterranean termite</name>
    <dbReference type="NCBI Taxonomy" id="36987"/>
    <lineage>
        <taxon>Eukaryota</taxon>
        <taxon>Metazoa</taxon>
        <taxon>Ecdysozoa</taxon>
        <taxon>Arthropoda</taxon>
        <taxon>Hexapoda</taxon>
        <taxon>Insecta</taxon>
        <taxon>Pterygota</taxon>
        <taxon>Neoptera</taxon>
        <taxon>Polyneoptera</taxon>
        <taxon>Dictyoptera</taxon>
        <taxon>Blattodea</taxon>
        <taxon>Blattoidea</taxon>
        <taxon>Termitoidae</taxon>
        <taxon>Rhinotermitidae</taxon>
        <taxon>Coptotermes</taxon>
    </lineage>
</organism>